<evidence type="ECO:0000256" key="5">
    <source>
        <dbReference type="ARBA" id="ARBA00023204"/>
    </source>
</evidence>
<feature type="region of interest" description="Disordered" evidence="8">
    <location>
        <begin position="1"/>
        <end position="44"/>
    </location>
</feature>
<feature type="domain" description="Non-structural maintenance of chromosome element 4 C-terminal" evidence="9">
    <location>
        <begin position="203"/>
        <end position="281"/>
    </location>
</feature>
<feature type="compositionally biased region" description="Basic residues" evidence="8">
    <location>
        <begin position="155"/>
        <end position="166"/>
    </location>
</feature>
<dbReference type="Pfam" id="PF08743">
    <property type="entry name" value="Nse4_C"/>
    <property type="match status" value="1"/>
</dbReference>
<keyword evidence="5 7" id="KW-0234">DNA repair</keyword>
<dbReference type="GO" id="GO:0030915">
    <property type="term" value="C:Smc5-Smc6 complex"/>
    <property type="evidence" value="ECO:0007669"/>
    <property type="project" value="UniProtKB-UniRule"/>
</dbReference>
<dbReference type="InterPro" id="IPR027786">
    <property type="entry name" value="Nse4/EID"/>
</dbReference>
<dbReference type="GO" id="GO:0005634">
    <property type="term" value="C:nucleus"/>
    <property type="evidence" value="ECO:0007669"/>
    <property type="project" value="UniProtKB-SubCell"/>
</dbReference>
<evidence type="ECO:0000256" key="1">
    <source>
        <dbReference type="ARBA" id="ARBA00004123"/>
    </source>
</evidence>
<evidence type="ECO:0000313" key="10">
    <source>
        <dbReference type="EnsemblPlants" id="EMT17684"/>
    </source>
</evidence>
<evidence type="ECO:0000259" key="9">
    <source>
        <dbReference type="Pfam" id="PF08743"/>
    </source>
</evidence>
<keyword evidence="4 7" id="KW-0233">DNA recombination</keyword>
<sequence length="482" mass="52323">MAEGVAEEGRRGEEPESSPSRARSTVRGATLRARAGDEKDEMASADSVKFQSVISQVESLHVHVHKPREQVADAEALLDIASSLAASVRSQSALGITPSHLVAALLNKFGTQGDADGEGASLRWSAVGLAASHVFMAVPGCCTMFGPMTTEVKPRRTHTIRKRTARPSRNDRPEQLADPETTTDTDRNMAALFNVLRKKKKARLENLVLNRTSFAQTVENIFALSFLVKDGRVEMNVNDDGHHILSPRNAPAAGAIASGEVKYNHFVFRYDFKDWQLMKGIVVEGEELMAHRPPSLSTSGGNTQAEMPSRSTPGGAGNLMKGIVVEGEELMAHRPPSLSTSGGNTQAEMPSRSTPGGNNQGEVPARGTPGGNEEPMTPAHGMSGGNNEPEMHAHTTSIRKHCRNRGLVTQARQDETTAMDNTQDEAIRTVVKREDMEMAKDRQEMVQTYKRKRSDRHPPAGGHRAHASWGSFGVGKEFTRLT</sequence>
<dbReference type="PANTHER" id="PTHR16140:SF4">
    <property type="entry name" value="NON-STRUCTURAL MAINTENANCE OF CHROMOSOMES ELEMENT 4"/>
    <property type="match status" value="1"/>
</dbReference>
<comment type="subunit">
    <text evidence="7">Component of the SMC5-SMC6 complex.</text>
</comment>
<feature type="region of interest" description="Disordered" evidence="8">
    <location>
        <begin position="154"/>
        <end position="184"/>
    </location>
</feature>
<comment type="subcellular location">
    <subcellularLocation>
        <location evidence="1 7">Nucleus</location>
    </subcellularLocation>
</comment>
<comment type="similarity">
    <text evidence="2 7">Belongs to the NSE4 family.</text>
</comment>
<evidence type="ECO:0000256" key="6">
    <source>
        <dbReference type="ARBA" id="ARBA00023242"/>
    </source>
</evidence>
<feature type="compositionally biased region" description="Polar residues" evidence="8">
    <location>
        <begin position="295"/>
        <end position="312"/>
    </location>
</feature>
<feature type="region of interest" description="Disordered" evidence="8">
    <location>
        <begin position="436"/>
        <end position="482"/>
    </location>
</feature>
<feature type="region of interest" description="Disordered" evidence="8">
    <location>
        <begin position="292"/>
        <end position="317"/>
    </location>
</feature>
<evidence type="ECO:0000256" key="7">
    <source>
        <dbReference type="RuleBase" id="RU365071"/>
    </source>
</evidence>
<evidence type="ECO:0000256" key="2">
    <source>
        <dbReference type="ARBA" id="ARBA00008997"/>
    </source>
</evidence>
<dbReference type="AlphaFoldDB" id="R7WE97"/>
<evidence type="ECO:0000256" key="8">
    <source>
        <dbReference type="SAM" id="MobiDB-lite"/>
    </source>
</evidence>
<protein>
    <recommendedName>
        <fullName evidence="7">Non-structural maintenance of chromosomes element 4</fullName>
    </recommendedName>
</protein>
<accession>R7WE97</accession>
<proteinExistence type="inferred from homology"/>
<dbReference type="EnsemblPlants" id="EMT17684">
    <property type="protein sequence ID" value="EMT17684"/>
    <property type="gene ID" value="F775_52368"/>
</dbReference>
<comment type="function">
    <text evidence="7">Component of the SMC5-SMC6 complex, that promotes sister chromatid alignment after DNA damage and facilitates double-stranded DNA breaks (DSBs) repair via homologous recombination between sister chromatids.</text>
</comment>
<name>R7WE97_AEGTA</name>
<dbReference type="PANTHER" id="PTHR16140">
    <property type="entry name" value="NON-STRUCTURAL MAINTENANCE OF CHROMOSOMES ELEMENT 4"/>
    <property type="match status" value="1"/>
</dbReference>
<evidence type="ECO:0000256" key="4">
    <source>
        <dbReference type="ARBA" id="ARBA00023172"/>
    </source>
</evidence>
<dbReference type="InterPro" id="IPR014854">
    <property type="entry name" value="Nse4_C"/>
</dbReference>
<organism evidence="10">
    <name type="scientific">Aegilops tauschii</name>
    <name type="common">Tausch's goatgrass</name>
    <name type="synonym">Aegilops squarrosa</name>
    <dbReference type="NCBI Taxonomy" id="37682"/>
    <lineage>
        <taxon>Eukaryota</taxon>
        <taxon>Viridiplantae</taxon>
        <taxon>Streptophyta</taxon>
        <taxon>Embryophyta</taxon>
        <taxon>Tracheophyta</taxon>
        <taxon>Spermatophyta</taxon>
        <taxon>Magnoliopsida</taxon>
        <taxon>Liliopsida</taxon>
        <taxon>Poales</taxon>
        <taxon>Poaceae</taxon>
        <taxon>BOP clade</taxon>
        <taxon>Pooideae</taxon>
        <taxon>Triticodae</taxon>
        <taxon>Triticeae</taxon>
        <taxon>Triticinae</taxon>
        <taxon>Aegilops</taxon>
    </lineage>
</organism>
<feature type="region of interest" description="Disordered" evidence="8">
    <location>
        <begin position="333"/>
        <end position="379"/>
    </location>
</feature>
<feature type="compositionally biased region" description="Polar residues" evidence="8">
    <location>
        <begin position="337"/>
        <end position="361"/>
    </location>
</feature>
<evidence type="ECO:0000256" key="3">
    <source>
        <dbReference type="ARBA" id="ARBA00022763"/>
    </source>
</evidence>
<keyword evidence="3 7" id="KW-0227">DNA damage</keyword>
<keyword evidence="6 7" id="KW-0539">Nucleus</keyword>
<dbReference type="GO" id="GO:0006310">
    <property type="term" value="P:DNA recombination"/>
    <property type="evidence" value="ECO:0007669"/>
    <property type="project" value="UniProtKB-UniRule"/>
</dbReference>
<reference evidence="10" key="1">
    <citation type="submission" date="2015-06" db="UniProtKB">
        <authorList>
            <consortium name="EnsemblPlants"/>
        </authorList>
    </citation>
    <scope>IDENTIFICATION</scope>
</reference>
<dbReference type="GO" id="GO:0006281">
    <property type="term" value="P:DNA repair"/>
    <property type="evidence" value="ECO:0007669"/>
    <property type="project" value="UniProtKB-UniRule"/>
</dbReference>